<dbReference type="Proteomes" id="UP000222056">
    <property type="component" value="Unassembled WGS sequence"/>
</dbReference>
<feature type="domain" description="N-acetylmuramoyl-L-alanine amidase" evidence="3">
    <location>
        <begin position="240"/>
        <end position="407"/>
    </location>
</feature>
<dbReference type="InterPro" id="IPR002502">
    <property type="entry name" value="Amidase_domain"/>
</dbReference>
<dbReference type="STRING" id="29539.SAMN02745716_0617"/>
<dbReference type="PANTHER" id="PTHR11022">
    <property type="entry name" value="PEPTIDOGLYCAN RECOGNITION PROTEIN"/>
    <property type="match status" value="1"/>
</dbReference>
<dbReference type="SMART" id="SM00644">
    <property type="entry name" value="Ami_2"/>
    <property type="match status" value="1"/>
</dbReference>
<dbReference type="GO" id="GO:0009253">
    <property type="term" value="P:peptidoglycan catabolic process"/>
    <property type="evidence" value="ECO:0007669"/>
    <property type="project" value="InterPro"/>
</dbReference>
<proteinExistence type="inferred from homology"/>
<dbReference type="Gene3D" id="3.40.80.10">
    <property type="entry name" value="Peptidoglycan recognition protein-like"/>
    <property type="match status" value="1"/>
</dbReference>
<dbReference type="Pfam" id="PF01510">
    <property type="entry name" value="Amidase_2"/>
    <property type="match status" value="1"/>
</dbReference>
<dbReference type="EMBL" id="FNWJ01000001">
    <property type="protein sequence ID" value="SEH10965.1"/>
    <property type="molecule type" value="Genomic_DNA"/>
</dbReference>
<dbReference type="CDD" id="cd06583">
    <property type="entry name" value="PGRP"/>
    <property type="match status" value="1"/>
</dbReference>
<dbReference type="PANTHER" id="PTHR11022:SF41">
    <property type="entry name" value="PEPTIDOGLYCAN-RECOGNITION PROTEIN LC-RELATED"/>
    <property type="match status" value="1"/>
</dbReference>
<dbReference type="GO" id="GO:0008745">
    <property type="term" value="F:N-acetylmuramoyl-L-alanine amidase activity"/>
    <property type="evidence" value="ECO:0007669"/>
    <property type="project" value="InterPro"/>
</dbReference>
<evidence type="ECO:0000313" key="6">
    <source>
        <dbReference type="Proteomes" id="UP000222056"/>
    </source>
</evidence>
<sequence>MAVALLACLRLASEPAVSEFEQPLTITQRSAHTGEQPVTARSLGAPQRQADPRSPRSTVDRAPRSAVRRAQRPVAHAHDHDAALSASQEVVRDARPLGRYATPPIETRRSFDLVGLRWRGPARRVWLRARLAGGRWTPWARVDADDAEGPDLTSPEANKSLRHSLPAWAGGADAVEVRADRPLLDGHLHFVTTGRSGLRAAVATVGSWVARIAAPLARLFSPSAAHADSQPAIVPREQWAGDQCRPRRSPAYGTVKAAVIHHTVTLNDYSPDEAPQIVLAICRYHVQSNGWNDIGYNFLVDRYGRIYEGRAGGVEAAVVGAHAQGYNAQTTGIAELGTFDSDPQTEDGLRATAALIRWKLPIHGVPTSGTAQLESAGGSESRYTAGTVVTAPRVAGHRDLGKTSCPGDALYGELAQLRALVGDVPATTAGVPTAEVRVPRSLVTYGQPVTVGGTLQAPDGSPLAGTQVRLETLVARRWRTIIRVTSDAAGRWRARLRPRSTLVLRVRVPAQNGFAELLARTFTLRVRPRIVSSLRGSRSVYPHTVVRVRGRISPTSSTTQFVVLRAVGKGRRRVAVIPLQRDRSGRFGGAWRAPGRAGRYFLYVSARAPGLAWGRSEIAELSVVPGVGGGTLAPARSP</sequence>
<protein>
    <submittedName>
        <fullName evidence="5">N-acetylmuramoyl-L-alanine amidase</fullName>
    </submittedName>
</protein>
<feature type="compositionally biased region" description="Basic and acidic residues" evidence="2">
    <location>
        <begin position="50"/>
        <end position="63"/>
    </location>
</feature>
<evidence type="ECO:0000313" key="5">
    <source>
        <dbReference type="EMBL" id="SEH10965.1"/>
    </source>
</evidence>
<evidence type="ECO:0000256" key="2">
    <source>
        <dbReference type="SAM" id="MobiDB-lite"/>
    </source>
</evidence>
<dbReference type="SMART" id="SM00701">
    <property type="entry name" value="PGRP"/>
    <property type="match status" value="1"/>
</dbReference>
<evidence type="ECO:0000259" key="4">
    <source>
        <dbReference type="SMART" id="SM00701"/>
    </source>
</evidence>
<dbReference type="InterPro" id="IPR036505">
    <property type="entry name" value="Amidase/PGRP_sf"/>
</dbReference>
<dbReference type="GO" id="GO:0008270">
    <property type="term" value="F:zinc ion binding"/>
    <property type="evidence" value="ECO:0007669"/>
    <property type="project" value="InterPro"/>
</dbReference>
<organism evidence="5 6">
    <name type="scientific">Thermoleophilum album</name>
    <dbReference type="NCBI Taxonomy" id="29539"/>
    <lineage>
        <taxon>Bacteria</taxon>
        <taxon>Bacillati</taxon>
        <taxon>Actinomycetota</taxon>
        <taxon>Thermoleophilia</taxon>
        <taxon>Thermoleophilales</taxon>
        <taxon>Thermoleophilaceae</taxon>
        <taxon>Thermoleophilum</taxon>
    </lineage>
</organism>
<comment type="similarity">
    <text evidence="1">Belongs to the N-acetylmuramoyl-L-alanine amidase 2 family.</text>
</comment>
<feature type="region of interest" description="Disordered" evidence="2">
    <location>
        <begin position="27"/>
        <end position="89"/>
    </location>
</feature>
<reference evidence="6" key="1">
    <citation type="submission" date="2016-10" db="EMBL/GenBank/DDBJ databases">
        <authorList>
            <person name="Varghese N."/>
            <person name="Submissions S."/>
        </authorList>
    </citation>
    <scope>NUCLEOTIDE SEQUENCE [LARGE SCALE GENOMIC DNA]</scope>
    <source>
        <strain evidence="6">ATCC 35263</strain>
    </source>
</reference>
<evidence type="ECO:0000259" key="3">
    <source>
        <dbReference type="SMART" id="SM00644"/>
    </source>
</evidence>
<keyword evidence="6" id="KW-1185">Reference proteome</keyword>
<accession>A0A1H6FMC6</accession>
<feature type="domain" description="Peptidoglycan recognition protein family" evidence="4">
    <location>
        <begin position="231"/>
        <end position="378"/>
    </location>
</feature>
<gene>
    <name evidence="5" type="ORF">SAMN02745716_0617</name>
</gene>
<evidence type="ECO:0000256" key="1">
    <source>
        <dbReference type="ARBA" id="ARBA00007553"/>
    </source>
</evidence>
<dbReference type="AlphaFoldDB" id="A0A1H6FMC6"/>
<dbReference type="SUPFAM" id="SSF55846">
    <property type="entry name" value="N-acetylmuramoyl-L-alanine amidase-like"/>
    <property type="match status" value="1"/>
</dbReference>
<dbReference type="InterPro" id="IPR006619">
    <property type="entry name" value="PGRP_domain_met/bac"/>
</dbReference>
<dbReference type="InterPro" id="IPR015510">
    <property type="entry name" value="PGRP"/>
</dbReference>
<name>A0A1H6FMC6_THEAL</name>